<evidence type="ECO:0000259" key="1">
    <source>
        <dbReference type="PROSITE" id="PS50060"/>
    </source>
</evidence>
<feature type="domain" description="MAM" evidence="1">
    <location>
        <begin position="862"/>
        <end position="1027"/>
    </location>
</feature>
<feature type="non-terminal residue" evidence="2">
    <location>
        <position position="1"/>
    </location>
</feature>
<dbReference type="PANTHER" id="PTHR23282:SF101">
    <property type="entry name" value="MAM DOMAIN-CONTAINING PROTEIN"/>
    <property type="match status" value="1"/>
</dbReference>
<dbReference type="InterPro" id="IPR013320">
    <property type="entry name" value="ConA-like_dom_sf"/>
</dbReference>
<evidence type="ECO:0000313" key="3">
    <source>
        <dbReference type="Proteomes" id="UP000747542"/>
    </source>
</evidence>
<dbReference type="InterPro" id="IPR051560">
    <property type="entry name" value="MAM_domain-containing"/>
</dbReference>
<gene>
    <name evidence="2" type="primary">Mlrp2-L2</name>
    <name evidence="2" type="ORF">Hamer_G004880</name>
</gene>
<dbReference type="PANTHER" id="PTHR23282">
    <property type="entry name" value="APICAL ENDOSOMAL GLYCOPROTEIN PRECURSOR"/>
    <property type="match status" value="1"/>
</dbReference>
<dbReference type="Proteomes" id="UP000747542">
    <property type="component" value="Unassembled WGS sequence"/>
</dbReference>
<dbReference type="Gene3D" id="2.60.120.200">
    <property type="match status" value="7"/>
</dbReference>
<proteinExistence type="predicted"/>
<feature type="non-terminal residue" evidence="2">
    <location>
        <position position="1118"/>
    </location>
</feature>
<dbReference type="AlphaFoldDB" id="A0A8J5JYY8"/>
<dbReference type="CDD" id="cd06263">
    <property type="entry name" value="MAM"/>
    <property type="match status" value="3"/>
</dbReference>
<keyword evidence="3" id="KW-1185">Reference proteome</keyword>
<feature type="domain" description="MAM" evidence="1">
    <location>
        <begin position="531"/>
        <end position="697"/>
    </location>
</feature>
<dbReference type="SUPFAM" id="SSF49899">
    <property type="entry name" value="Concanavalin A-like lectins/glucanases"/>
    <property type="match status" value="7"/>
</dbReference>
<dbReference type="SMART" id="SM00137">
    <property type="entry name" value="MAM"/>
    <property type="match status" value="4"/>
</dbReference>
<feature type="domain" description="MAM" evidence="1">
    <location>
        <begin position="727"/>
        <end position="859"/>
    </location>
</feature>
<feature type="domain" description="MAM" evidence="1">
    <location>
        <begin position="366"/>
        <end position="529"/>
    </location>
</feature>
<dbReference type="InterPro" id="IPR000998">
    <property type="entry name" value="MAM_dom"/>
</dbReference>
<comment type="caution">
    <text evidence="2">The sequence shown here is derived from an EMBL/GenBank/DDBJ whole genome shotgun (WGS) entry which is preliminary data.</text>
</comment>
<protein>
    <submittedName>
        <fullName evidence="2">MAM and LDL-receptor class A domain-containing protein 2-like 2</fullName>
    </submittedName>
</protein>
<feature type="domain" description="MAM" evidence="1">
    <location>
        <begin position="1029"/>
        <end position="1105"/>
    </location>
</feature>
<organism evidence="2 3">
    <name type="scientific">Homarus americanus</name>
    <name type="common">American lobster</name>
    <dbReference type="NCBI Taxonomy" id="6706"/>
    <lineage>
        <taxon>Eukaryota</taxon>
        <taxon>Metazoa</taxon>
        <taxon>Ecdysozoa</taxon>
        <taxon>Arthropoda</taxon>
        <taxon>Crustacea</taxon>
        <taxon>Multicrustacea</taxon>
        <taxon>Malacostraca</taxon>
        <taxon>Eumalacostraca</taxon>
        <taxon>Eucarida</taxon>
        <taxon>Decapoda</taxon>
        <taxon>Pleocyemata</taxon>
        <taxon>Astacidea</taxon>
        <taxon>Nephropoidea</taxon>
        <taxon>Nephropidae</taxon>
        <taxon>Homarus</taxon>
    </lineage>
</organism>
<dbReference type="EMBL" id="JAHLQT010024847">
    <property type="protein sequence ID" value="KAG7165101.1"/>
    <property type="molecule type" value="Genomic_DNA"/>
</dbReference>
<accession>A0A8J5JYY8</accession>
<dbReference type="GO" id="GO:0016020">
    <property type="term" value="C:membrane"/>
    <property type="evidence" value="ECO:0007669"/>
    <property type="project" value="InterPro"/>
</dbReference>
<reference evidence="2" key="1">
    <citation type="journal article" date="2021" name="Sci. Adv.">
        <title>The American lobster genome reveals insights on longevity, neural, and immune adaptations.</title>
        <authorList>
            <person name="Polinski J.M."/>
            <person name="Zimin A.V."/>
            <person name="Clark K.F."/>
            <person name="Kohn A.B."/>
            <person name="Sadowski N."/>
            <person name="Timp W."/>
            <person name="Ptitsyn A."/>
            <person name="Khanna P."/>
            <person name="Romanova D.Y."/>
            <person name="Williams P."/>
            <person name="Greenwood S.J."/>
            <person name="Moroz L.L."/>
            <person name="Walt D.R."/>
            <person name="Bodnar A.G."/>
        </authorList>
    </citation>
    <scope>NUCLEOTIDE SEQUENCE</scope>
    <source>
        <strain evidence="2">GMGI-L3</strain>
    </source>
</reference>
<dbReference type="Pfam" id="PF00629">
    <property type="entry name" value="MAM"/>
    <property type="match status" value="6"/>
</dbReference>
<feature type="domain" description="MAM" evidence="1">
    <location>
        <begin position="33"/>
        <end position="200"/>
    </location>
</feature>
<dbReference type="PROSITE" id="PS50060">
    <property type="entry name" value="MAM_2"/>
    <property type="match status" value="7"/>
</dbReference>
<evidence type="ECO:0000313" key="2">
    <source>
        <dbReference type="EMBL" id="KAG7165101.1"/>
    </source>
</evidence>
<sequence>VVFKGEVGPDKDTVISLDDLTLTEGGCPSGAATQCDFVNGTLCHWTNSDTGLQWFVSDGFSKHTLNGPQSKGGLEDHYAIFESGPHHSPGSVALLTSPTLTSSQYLHTLCFTFIFSACCEHGGVLSVMISDVTQAASETCLWQLPITHQHADSNWHEGQVTIKDPPANFLLVIQAESWDGREGFIAFMNPDLKEQGICLTIPQDAVPVPPPTVSPLSTSPKPIVNVDIQCNFENASRPICDLKQDTGDNVGTWARVNASDPPSSNHPISDHTVRNSSGHYIAALRHTNDDSKGEVTARLKTPTLDPNLDYCLTFFLHHVGDSPPPVVVNAEQVDGPSIVELLHRDYPLEDVWVLVTTSRCPRKDDLSCSFTEGLCGFRQEEVYDNIDWIWHDANGHDDPYLPDESKAHDYYVYLNTSAPKGSKGVLYTTNYWLTEPHCLTFQVHMHSEMGQDAALNVLNIGEGNIKDGELLLHAREDFGSDWVTLQLNLEPSLKPFHLAFEGIMGNHMNGVYSTFALDDVKLTPGMCNSPASCSFDSNLCSWYSNENLGDDEWQFAGPGEVSINTRPYSDSTQRDNLGGFVFIEADENLSNNRAWLMSERLPPIVSAERCLTFWYHLYGAEGTKLSALMYDPNSGSLTTLWKLSPSTPIWDPGWQYAAAPFSASYIHQVIMESVMGTGFMGDVAVDDIVVAADGCIIQPSEANNGVNYTTPVIPTSEPATSVPPGLYDCYFDEDLCIWKSEAGSDTGNEMKWQVHVADNSSDGGFAYLDITKNLEPGAHGVMNSTEISATHASCFAFSYMLDGPHELNILQQGAVWVAVQITVSSEEVFNILVEGVRGDSADGHISVDSVFLTLGPCIIPEDSCDFENKQMCGWQTVGNPGPTDPLWVWTDGQSTTTVDHTTGTVKGHFLKATNNWNSSSLNTALMSSILYSSQGASYVRFYYFAHEGTLATLRMYYVEDEIDDTGDLAPVIIWEAPVGKVSEWMEGRVDVTVSFFRLRLEAVFKTPDNTSFIAFDDFSIHPGTCGSAAECNFDGLNSCGWTRSLTEKAYWDIISGSDHTYGDLGGGMLMLEPTRYEAGDAAVLLSPLMEPAEAISTCLQFWFHMNSSVEGSINFYIQ</sequence>
<name>A0A8J5JYY8_HOMAM</name>
<feature type="domain" description="MAM" evidence="1">
    <location>
        <begin position="228"/>
        <end position="323"/>
    </location>
</feature>